<evidence type="ECO:0000256" key="10">
    <source>
        <dbReference type="ARBA" id="ARBA00022833"/>
    </source>
</evidence>
<organism evidence="18 19">
    <name type="scientific">Kwoniella europaea PYCC6329</name>
    <dbReference type="NCBI Taxonomy" id="1423913"/>
    <lineage>
        <taxon>Eukaryota</taxon>
        <taxon>Fungi</taxon>
        <taxon>Dikarya</taxon>
        <taxon>Basidiomycota</taxon>
        <taxon>Agaricomycotina</taxon>
        <taxon>Tremellomycetes</taxon>
        <taxon>Tremellales</taxon>
        <taxon>Cryptococcaceae</taxon>
        <taxon>Kwoniella</taxon>
    </lineage>
</organism>
<feature type="compositionally biased region" description="Polar residues" evidence="16">
    <location>
        <begin position="1"/>
        <end position="21"/>
    </location>
</feature>
<feature type="coiled-coil region" evidence="15">
    <location>
        <begin position="789"/>
        <end position="929"/>
    </location>
</feature>
<evidence type="ECO:0000256" key="7">
    <source>
        <dbReference type="ARBA" id="ARBA00022723"/>
    </source>
</evidence>
<dbReference type="GO" id="GO:0070192">
    <property type="term" value="P:chromosome organization involved in meiotic cell cycle"/>
    <property type="evidence" value="ECO:0007669"/>
    <property type="project" value="TreeGrafter"/>
</dbReference>
<dbReference type="GO" id="GO:0016887">
    <property type="term" value="F:ATP hydrolysis activity"/>
    <property type="evidence" value="ECO:0007669"/>
    <property type="project" value="InterPro"/>
</dbReference>
<dbReference type="InterPro" id="IPR027417">
    <property type="entry name" value="P-loop_NTPase"/>
</dbReference>
<dbReference type="FunFam" id="3.40.50.300:FF:001195">
    <property type="entry name" value="DNA repair protein rad50"/>
    <property type="match status" value="1"/>
</dbReference>
<dbReference type="KEGG" id="ker:91102165"/>
<evidence type="ECO:0000256" key="13">
    <source>
        <dbReference type="ARBA" id="ARBA00023242"/>
    </source>
</evidence>
<evidence type="ECO:0000256" key="2">
    <source>
        <dbReference type="ARBA" id="ARBA00004123"/>
    </source>
</evidence>
<evidence type="ECO:0000256" key="9">
    <source>
        <dbReference type="ARBA" id="ARBA00022801"/>
    </source>
</evidence>
<dbReference type="PANTHER" id="PTHR18867">
    <property type="entry name" value="RAD50"/>
    <property type="match status" value="1"/>
</dbReference>
<comment type="subcellular location">
    <subcellularLocation>
        <location evidence="3">Chromosome</location>
    </subcellularLocation>
    <subcellularLocation>
        <location evidence="2">Nucleus</location>
    </subcellularLocation>
</comment>
<dbReference type="RefSeq" id="XP_066083255.1">
    <property type="nucleotide sequence ID" value="XM_066227158.1"/>
</dbReference>
<feature type="domain" description="Rad50/SbcC-type AAA" evidence="17">
    <location>
        <begin position="74"/>
        <end position="322"/>
    </location>
</feature>
<dbReference type="GO" id="GO:0043047">
    <property type="term" value="F:single-stranded telomeric DNA binding"/>
    <property type="evidence" value="ECO:0007669"/>
    <property type="project" value="TreeGrafter"/>
</dbReference>
<protein>
    <recommendedName>
        <fullName evidence="5">DNA repair protein RAD50</fullName>
    </recommendedName>
</protein>
<evidence type="ECO:0000256" key="12">
    <source>
        <dbReference type="ARBA" id="ARBA00023204"/>
    </source>
</evidence>
<dbReference type="PANTHER" id="PTHR18867:SF12">
    <property type="entry name" value="DNA REPAIR PROTEIN RAD50"/>
    <property type="match status" value="1"/>
</dbReference>
<dbReference type="GO" id="GO:0030870">
    <property type="term" value="C:Mre11 complex"/>
    <property type="evidence" value="ECO:0007669"/>
    <property type="project" value="InterPro"/>
</dbReference>
<dbReference type="GO" id="GO:0007004">
    <property type="term" value="P:telomere maintenance via telomerase"/>
    <property type="evidence" value="ECO:0007669"/>
    <property type="project" value="TreeGrafter"/>
</dbReference>
<evidence type="ECO:0000256" key="16">
    <source>
        <dbReference type="SAM" id="MobiDB-lite"/>
    </source>
</evidence>
<dbReference type="GO" id="GO:0006302">
    <property type="term" value="P:double-strand break repair"/>
    <property type="evidence" value="ECO:0007669"/>
    <property type="project" value="InterPro"/>
</dbReference>
<keyword evidence="19" id="KW-1185">Reference proteome</keyword>
<dbReference type="GO" id="GO:0051880">
    <property type="term" value="F:G-quadruplex DNA binding"/>
    <property type="evidence" value="ECO:0007669"/>
    <property type="project" value="TreeGrafter"/>
</dbReference>
<proteinExistence type="inferred from homology"/>
<keyword evidence="8" id="KW-0227">DNA damage</keyword>
<feature type="coiled-coil region" evidence="15">
    <location>
        <begin position="661"/>
        <end position="741"/>
    </location>
</feature>
<feature type="coiled-coil region" evidence="15">
    <location>
        <begin position="467"/>
        <end position="601"/>
    </location>
</feature>
<evidence type="ECO:0000313" key="19">
    <source>
        <dbReference type="Proteomes" id="UP001358614"/>
    </source>
</evidence>
<dbReference type="InterPro" id="IPR004584">
    <property type="entry name" value="Rad50_eukaryotes"/>
</dbReference>
<keyword evidence="7" id="KW-0479">Metal-binding</keyword>
<dbReference type="NCBIfam" id="TIGR00606">
    <property type="entry name" value="rad50"/>
    <property type="match status" value="1"/>
</dbReference>
<evidence type="ECO:0000313" key="18">
    <source>
        <dbReference type="EMBL" id="WWD05288.1"/>
    </source>
</evidence>
<evidence type="ECO:0000256" key="3">
    <source>
        <dbReference type="ARBA" id="ARBA00004286"/>
    </source>
</evidence>
<evidence type="ECO:0000256" key="8">
    <source>
        <dbReference type="ARBA" id="ARBA00022763"/>
    </source>
</evidence>
<evidence type="ECO:0000256" key="15">
    <source>
        <dbReference type="SAM" id="Coils"/>
    </source>
</evidence>
<dbReference type="FunFam" id="3.40.50.300:FF:000947">
    <property type="entry name" value="DNA repair protein RAD50"/>
    <property type="match status" value="1"/>
</dbReference>
<sequence>MIQSLVLPLSSSIPAPRQTKSVTHREKDRTTEETDEFRRPSLAFKSPYRSVSSSTLIPRSAGQLPSTNMASLNKLAIRGIRSFDDKHVQVIEFYSPLTVIVGHNGSGKTTIIECLKYATTGDMPPNTKGGAFVHDPKMANEKEVKAQVRLRFWNVNRQRMTATRNLQVTTKKTGALTMKTLEGILAKTDPDGGEGKRNTISTKCSEMDEEVPLLLGVSKSILENVIFCHQEESNWPLSEPAALKKKFDDIFEATKYTKALDNIKALRKERTAELKVDKERLKFLKSDKDKAERMRKDLQDAINQENSKQTQLENLKEQLERIKGRNADFYNEAREFREIFERSESLKDKKKMYEENRQHALSTMNVMNESTEELQHMLNNFDAHLRSIESKRATQESLKEKEEGILEDLRNKERSLASKQGGLLANRRMYKKNLREREAVIREVAKTHDFPGYDYSPLEDHKIMEFVEKLHELVRKAENDLKKLQAENSRKERELQAELDKLSNAKASALATKRSKQEQIAKLNDKIRSSEASFDSITSLDAEISILQGKLAENEEQKSRLEAEIRESKYDEQIREKAMLVRQKEAERDKINAELSALNRQADSRAQLTIKRNEVGGKTAQVDSSIATHATRFKELVGTDIDAETMEDKIALASGRKDRELQDAEAASAAVNRNVSQLQTSLNIAKQTLKSKKDELSRLEKSVRDGLAAAETEKTNVDEAVEEAMEEVDYRRNQIANAQQNKALWEKFAQVAKTKHKCYGCDREILHDQERVINRYVQTRIDSYSPEGLKEYKEEEEQWNGVLQSLRKLQPSVAQCAELRENVIPSLEKQVQEETEALEKAQEEVEDAKTKVQKAKLATRDLQNLRSAAALVSRTITELKELKSDISRLERDLESTGSLKTVEEVQREVDQVSNEIKTLSRDQQSLSAEKELKTNALRSAADDISRKTLKMGELRSQQERRMREEQALKEMREGLEGLQADLKELDAAAQNAEAPWREKNEALNRYRAERQNSENDASLQVGLYQSSMSEVKGKHRACQAYVAEGNDRQIREVEASLSDIKREISVAQDARTTIESTIASLSSELSKAESLKGNISNNLKYRDDGKRVAEVQKELDSLDLESAAKSRKEFSEKYRDMMDEEEEVGGKVHLYSGQLLAMTENRKKTEKTLKSDYKDIDKQFKDQLIKTKVSEHANNDLEKYGKALDNAILKYHSIKMDEINDTIGHLWNKTYQGTDIDGIRIVSDHDETTSTSTRKSYNYRVVMVKNDVELDMRGRCSAGQKVLASIIIRLALAESFGQGCGVLALDEPTTNLDQENINALAEALAEIIRERRKQANFQLIVITHDEGFLQRLAAYDVVDFYWRVSRDASQKSILERQRVA</sequence>
<dbReference type="Gene3D" id="3.40.50.300">
    <property type="entry name" value="P-loop containing nucleotide triphosphate hydrolases"/>
    <property type="match status" value="2"/>
</dbReference>
<name>A0AAX4KJ36_9TREE</name>
<evidence type="ECO:0000256" key="5">
    <source>
        <dbReference type="ARBA" id="ARBA00017893"/>
    </source>
</evidence>
<keyword evidence="6" id="KW-0158">Chromosome</keyword>
<comment type="cofactor">
    <cofactor evidence="1">
        <name>Zn(2+)</name>
        <dbReference type="ChEBI" id="CHEBI:29105"/>
    </cofactor>
</comment>
<dbReference type="EMBL" id="CP144089">
    <property type="protein sequence ID" value="WWD05288.1"/>
    <property type="molecule type" value="Genomic_DNA"/>
</dbReference>
<dbReference type="InterPro" id="IPR038729">
    <property type="entry name" value="Rad50/SbcC_AAA"/>
</dbReference>
<feature type="coiled-coil region" evidence="15">
    <location>
        <begin position="954"/>
        <end position="1016"/>
    </location>
</feature>
<feature type="region of interest" description="Disordered" evidence="16">
    <location>
        <begin position="1"/>
        <end position="38"/>
    </location>
</feature>
<reference evidence="18 19" key="1">
    <citation type="submission" date="2024-01" db="EMBL/GenBank/DDBJ databases">
        <title>Comparative genomics of Cryptococcus and Kwoniella reveals pathogenesis evolution and contrasting modes of karyotype evolution via chromosome fusion or intercentromeric recombination.</title>
        <authorList>
            <person name="Coelho M.A."/>
            <person name="David-Palma M."/>
            <person name="Shea T."/>
            <person name="Bowers K."/>
            <person name="McGinley-Smith S."/>
            <person name="Mohammad A.W."/>
            <person name="Gnirke A."/>
            <person name="Yurkov A.M."/>
            <person name="Nowrousian M."/>
            <person name="Sun S."/>
            <person name="Cuomo C.A."/>
            <person name="Heitman J."/>
        </authorList>
    </citation>
    <scope>NUCLEOTIDE SEQUENCE [LARGE SCALE GENOMIC DNA]</scope>
    <source>
        <strain evidence="18 19">PYCC6329</strain>
    </source>
</reference>
<keyword evidence="12" id="KW-0234">DNA repair</keyword>
<feature type="compositionally biased region" description="Basic and acidic residues" evidence="16">
    <location>
        <begin position="23"/>
        <end position="38"/>
    </location>
</feature>
<evidence type="ECO:0000256" key="11">
    <source>
        <dbReference type="ARBA" id="ARBA00023054"/>
    </source>
</evidence>
<feature type="coiled-coil region" evidence="15">
    <location>
        <begin position="274"/>
        <end position="332"/>
    </location>
</feature>
<dbReference type="GeneID" id="91102165"/>
<evidence type="ECO:0000256" key="14">
    <source>
        <dbReference type="ARBA" id="ARBA00049360"/>
    </source>
</evidence>
<evidence type="ECO:0000256" key="1">
    <source>
        <dbReference type="ARBA" id="ARBA00001947"/>
    </source>
</evidence>
<evidence type="ECO:0000256" key="6">
    <source>
        <dbReference type="ARBA" id="ARBA00022454"/>
    </source>
</evidence>
<evidence type="ECO:0000259" key="17">
    <source>
        <dbReference type="Pfam" id="PF13476"/>
    </source>
</evidence>
<comment type="similarity">
    <text evidence="4">Belongs to the SMC family. RAD50 subfamily.</text>
</comment>
<keyword evidence="9" id="KW-0378">Hydrolase</keyword>
<dbReference type="Proteomes" id="UP001358614">
    <property type="component" value="Chromosome 1"/>
</dbReference>
<keyword evidence="11 15" id="KW-0175">Coiled coil</keyword>
<dbReference type="GO" id="GO:0046872">
    <property type="term" value="F:metal ion binding"/>
    <property type="evidence" value="ECO:0007669"/>
    <property type="project" value="UniProtKB-KW"/>
</dbReference>
<dbReference type="Pfam" id="PF13476">
    <property type="entry name" value="AAA_23"/>
    <property type="match status" value="1"/>
</dbReference>
<dbReference type="Pfam" id="PF13558">
    <property type="entry name" value="SbcC_Walker_B"/>
    <property type="match status" value="1"/>
</dbReference>
<accession>A0AAX4KJ36</accession>
<comment type="catalytic activity">
    <reaction evidence="14">
        <text>ATP + H2O = ADP + phosphate + H(+)</text>
        <dbReference type="Rhea" id="RHEA:13065"/>
        <dbReference type="ChEBI" id="CHEBI:15377"/>
        <dbReference type="ChEBI" id="CHEBI:15378"/>
        <dbReference type="ChEBI" id="CHEBI:30616"/>
        <dbReference type="ChEBI" id="CHEBI:43474"/>
        <dbReference type="ChEBI" id="CHEBI:456216"/>
    </reaction>
</comment>
<dbReference type="GO" id="GO:0000794">
    <property type="term" value="C:condensed nuclear chromosome"/>
    <property type="evidence" value="ECO:0007669"/>
    <property type="project" value="TreeGrafter"/>
</dbReference>
<gene>
    <name evidence="18" type="ORF">V865_003361</name>
</gene>
<evidence type="ECO:0000256" key="4">
    <source>
        <dbReference type="ARBA" id="ARBA00009439"/>
    </source>
</evidence>
<dbReference type="GO" id="GO:0003691">
    <property type="term" value="F:double-stranded telomeric DNA binding"/>
    <property type="evidence" value="ECO:0007669"/>
    <property type="project" value="TreeGrafter"/>
</dbReference>
<dbReference type="GO" id="GO:0000722">
    <property type="term" value="P:telomere maintenance via recombination"/>
    <property type="evidence" value="ECO:0007669"/>
    <property type="project" value="TreeGrafter"/>
</dbReference>
<keyword evidence="13" id="KW-0539">Nucleus</keyword>
<keyword evidence="10" id="KW-0862">Zinc</keyword>
<dbReference type="SUPFAM" id="SSF52540">
    <property type="entry name" value="P-loop containing nucleoside triphosphate hydrolases"/>
    <property type="match status" value="2"/>
</dbReference>